<keyword evidence="2" id="KW-1185">Reference proteome</keyword>
<name>A0A0C3BW78_HEBCY</name>
<accession>A0A0C3BW78</accession>
<dbReference type="HOGENOM" id="CLU_091935_0_0_1"/>
<dbReference type="AlphaFoldDB" id="A0A0C3BW78"/>
<reference evidence="2" key="2">
    <citation type="submission" date="2015-01" db="EMBL/GenBank/DDBJ databases">
        <title>Evolutionary Origins and Diversification of the Mycorrhizal Mutualists.</title>
        <authorList>
            <consortium name="DOE Joint Genome Institute"/>
            <consortium name="Mycorrhizal Genomics Consortium"/>
            <person name="Kohler A."/>
            <person name="Kuo A."/>
            <person name="Nagy L.G."/>
            <person name="Floudas D."/>
            <person name="Copeland A."/>
            <person name="Barry K.W."/>
            <person name="Cichocki N."/>
            <person name="Veneault-Fourrey C."/>
            <person name="LaButti K."/>
            <person name="Lindquist E.A."/>
            <person name="Lipzen A."/>
            <person name="Lundell T."/>
            <person name="Morin E."/>
            <person name="Murat C."/>
            <person name="Riley R."/>
            <person name="Ohm R."/>
            <person name="Sun H."/>
            <person name="Tunlid A."/>
            <person name="Henrissat B."/>
            <person name="Grigoriev I.V."/>
            <person name="Hibbett D.S."/>
            <person name="Martin F."/>
        </authorList>
    </citation>
    <scope>NUCLEOTIDE SEQUENCE [LARGE SCALE GENOMIC DNA]</scope>
    <source>
        <strain evidence="2">h7</strain>
    </source>
</reference>
<feature type="non-terminal residue" evidence="1">
    <location>
        <position position="229"/>
    </location>
</feature>
<dbReference type="InterPro" id="IPR012337">
    <property type="entry name" value="RNaseH-like_sf"/>
</dbReference>
<evidence type="ECO:0000313" key="1">
    <source>
        <dbReference type="EMBL" id="KIM40875.1"/>
    </source>
</evidence>
<dbReference type="Proteomes" id="UP000053424">
    <property type="component" value="Unassembled WGS sequence"/>
</dbReference>
<proteinExistence type="predicted"/>
<dbReference type="OrthoDB" id="3020857at2759"/>
<sequence length="229" mass="25758">KYSAIVGDGGPNVRAAKIRLHARFKWILNIYDPCHNLNLFLKDLGKLFKPTLSTVSGIANYFGKSNYGTHHLDEQRKKEGVREGVKSCSETRFSSSYMQVLSVQTCMNAIKNCVQAGTLKFDTAAKLLPYIKDGTDHFRFMIEMSGFVQLLSSGANAILTLEGQNTTCADVFYAWVCIAYHVEHVLSSPTVGLIHLRGEVIAIYNHRFKQMMTESSYNLFLLAYYLHPS</sequence>
<dbReference type="EMBL" id="KN831781">
    <property type="protein sequence ID" value="KIM40875.1"/>
    <property type="molecule type" value="Genomic_DNA"/>
</dbReference>
<reference evidence="1 2" key="1">
    <citation type="submission" date="2014-04" db="EMBL/GenBank/DDBJ databases">
        <authorList>
            <consortium name="DOE Joint Genome Institute"/>
            <person name="Kuo A."/>
            <person name="Gay G."/>
            <person name="Dore J."/>
            <person name="Kohler A."/>
            <person name="Nagy L.G."/>
            <person name="Floudas D."/>
            <person name="Copeland A."/>
            <person name="Barry K.W."/>
            <person name="Cichocki N."/>
            <person name="Veneault-Fourrey C."/>
            <person name="LaButti K."/>
            <person name="Lindquist E.A."/>
            <person name="Lipzen A."/>
            <person name="Lundell T."/>
            <person name="Morin E."/>
            <person name="Murat C."/>
            <person name="Sun H."/>
            <person name="Tunlid A."/>
            <person name="Henrissat B."/>
            <person name="Grigoriev I.V."/>
            <person name="Hibbett D.S."/>
            <person name="Martin F."/>
            <person name="Nordberg H.P."/>
            <person name="Cantor M.N."/>
            <person name="Hua S.X."/>
        </authorList>
    </citation>
    <scope>NUCLEOTIDE SEQUENCE [LARGE SCALE GENOMIC DNA]</scope>
    <source>
        <strain evidence="2">h7</strain>
    </source>
</reference>
<gene>
    <name evidence="1" type="ORF">M413DRAFT_55098</name>
</gene>
<protein>
    <recommendedName>
        <fullName evidence="3">DUF659 domain-containing protein</fullName>
    </recommendedName>
</protein>
<organism evidence="1 2">
    <name type="scientific">Hebeloma cylindrosporum</name>
    <dbReference type="NCBI Taxonomy" id="76867"/>
    <lineage>
        <taxon>Eukaryota</taxon>
        <taxon>Fungi</taxon>
        <taxon>Dikarya</taxon>
        <taxon>Basidiomycota</taxon>
        <taxon>Agaricomycotina</taxon>
        <taxon>Agaricomycetes</taxon>
        <taxon>Agaricomycetidae</taxon>
        <taxon>Agaricales</taxon>
        <taxon>Agaricineae</taxon>
        <taxon>Hymenogastraceae</taxon>
        <taxon>Hebeloma</taxon>
    </lineage>
</organism>
<evidence type="ECO:0008006" key="3">
    <source>
        <dbReference type="Google" id="ProtNLM"/>
    </source>
</evidence>
<dbReference type="SUPFAM" id="SSF53098">
    <property type="entry name" value="Ribonuclease H-like"/>
    <property type="match status" value="1"/>
</dbReference>
<evidence type="ECO:0000313" key="2">
    <source>
        <dbReference type="Proteomes" id="UP000053424"/>
    </source>
</evidence>
<feature type="non-terminal residue" evidence="1">
    <location>
        <position position="1"/>
    </location>
</feature>